<protein>
    <recommendedName>
        <fullName evidence="3">Glycosyltransferase family 2 protein</fullName>
    </recommendedName>
</protein>
<dbReference type="OrthoDB" id="565316at2"/>
<gene>
    <name evidence="1" type="ORF">ATO3_24285</name>
</gene>
<dbReference type="Proteomes" id="UP000215377">
    <property type="component" value="Unassembled WGS sequence"/>
</dbReference>
<keyword evidence="2" id="KW-1185">Reference proteome</keyword>
<sequence length="297" mass="32676">MKIAAWLGCKDEAELIGHTIAHLRGIGVDHIYAVDVKSTDGTLDILQAEAGRGDLEVLTIDVEAEGPESEHRVAAEVMARATARGMDWLLFCDADEFWMPRTGRLRDIAGLEEADVIEARRYNVMLAEDGPCLRFPLTVDRLDEVLVHCPPPAGRGGWRKVLAEDPSIPWIRVVPSPKLMVRLTGVAAVQAGHHAVQQAGDAATPVKVTAPDALIAHVPFSTPGRFRLKVRNIVELHEMTGEPWPEGQAWHWRMFRDGAAETGVEAEFARNITAPEQRDEMRAEGTLRPLSELWGAG</sequence>
<organism evidence="1 2">
    <name type="scientific">Marinibacterium profundimaris</name>
    <dbReference type="NCBI Taxonomy" id="1679460"/>
    <lineage>
        <taxon>Bacteria</taxon>
        <taxon>Pseudomonadati</taxon>
        <taxon>Pseudomonadota</taxon>
        <taxon>Alphaproteobacteria</taxon>
        <taxon>Rhodobacterales</taxon>
        <taxon>Paracoccaceae</taxon>
        <taxon>Marinibacterium</taxon>
    </lineage>
</organism>
<evidence type="ECO:0000313" key="2">
    <source>
        <dbReference type="Proteomes" id="UP000215377"/>
    </source>
</evidence>
<evidence type="ECO:0008006" key="3">
    <source>
        <dbReference type="Google" id="ProtNLM"/>
    </source>
</evidence>
<dbReference type="EMBL" id="AQQR01000021">
    <property type="protein sequence ID" value="OWU68405.1"/>
    <property type="molecule type" value="Genomic_DNA"/>
</dbReference>
<dbReference type="InterPro" id="IPR029044">
    <property type="entry name" value="Nucleotide-diphossugar_trans"/>
</dbReference>
<comment type="caution">
    <text evidence="1">The sequence shown here is derived from an EMBL/GenBank/DDBJ whole genome shotgun (WGS) entry which is preliminary data.</text>
</comment>
<dbReference type="RefSeq" id="WP_088652489.1">
    <property type="nucleotide sequence ID" value="NZ_AQQR01000021.1"/>
</dbReference>
<name>A0A225NC17_9RHOB</name>
<dbReference type="AlphaFoldDB" id="A0A225NC17"/>
<accession>A0A225NC17</accession>
<dbReference type="SUPFAM" id="SSF53448">
    <property type="entry name" value="Nucleotide-diphospho-sugar transferases"/>
    <property type="match status" value="1"/>
</dbReference>
<dbReference type="Gene3D" id="3.90.550.10">
    <property type="entry name" value="Spore Coat Polysaccharide Biosynthesis Protein SpsA, Chain A"/>
    <property type="match status" value="1"/>
</dbReference>
<evidence type="ECO:0000313" key="1">
    <source>
        <dbReference type="EMBL" id="OWU68405.1"/>
    </source>
</evidence>
<reference evidence="1 2" key="1">
    <citation type="submission" date="2013-04" db="EMBL/GenBank/DDBJ databases">
        <title>Oceanicola sp. 22II1-22F33 Genome Sequencing.</title>
        <authorList>
            <person name="Lai Q."/>
            <person name="Li G."/>
            <person name="Shao Z."/>
        </authorList>
    </citation>
    <scope>NUCLEOTIDE SEQUENCE [LARGE SCALE GENOMIC DNA]</scope>
    <source>
        <strain evidence="1 2">22II1-22F33</strain>
    </source>
</reference>
<dbReference type="Pfam" id="PF13704">
    <property type="entry name" value="Glyco_tranf_2_4"/>
    <property type="match status" value="1"/>
</dbReference>
<proteinExistence type="predicted"/>